<dbReference type="AlphaFoldDB" id="A0A139A4H5"/>
<dbReference type="Proteomes" id="UP000070544">
    <property type="component" value="Unassembled WGS sequence"/>
</dbReference>
<evidence type="ECO:0000313" key="1">
    <source>
        <dbReference type="EMBL" id="KXS11727.1"/>
    </source>
</evidence>
<sequence length="245" mass="26964">MDDVTDSLGPAVWNLTGLDFNAYVCPFHALCPVTKDVVIPRKDPYESIGDLAQSMTLPVFDPSGATYVGAFTIEFDIFNLCEVLNDARNASTENVLFYILTAGGNKLAISGLENKSAMYSAGPHDPAVQNCQHGNIQGENALRNLPLRKPAVQYFRTDCLRTRRGRLGQAVCGKAMETRWVHVRGEVNGTFGISAHNCLGRARDRLPRRNSAPRAATYLSFGHLYTHVCPCRCDLFLSTHSISKL</sequence>
<reference evidence="1 2" key="1">
    <citation type="journal article" date="2015" name="Genome Biol. Evol.">
        <title>Phylogenomic analyses indicate that early fungi evolved digesting cell walls of algal ancestors of land plants.</title>
        <authorList>
            <person name="Chang Y."/>
            <person name="Wang S."/>
            <person name="Sekimoto S."/>
            <person name="Aerts A.L."/>
            <person name="Choi C."/>
            <person name="Clum A."/>
            <person name="LaButti K.M."/>
            <person name="Lindquist E.A."/>
            <person name="Yee Ngan C."/>
            <person name="Ohm R.A."/>
            <person name="Salamov A.A."/>
            <person name="Grigoriev I.V."/>
            <person name="Spatafora J.W."/>
            <person name="Berbee M.L."/>
        </authorList>
    </citation>
    <scope>NUCLEOTIDE SEQUENCE [LARGE SCALE GENOMIC DNA]</scope>
    <source>
        <strain evidence="1 2">JEL478</strain>
    </source>
</reference>
<protein>
    <submittedName>
        <fullName evidence="1">Uncharacterized protein</fullName>
    </submittedName>
</protein>
<dbReference type="EMBL" id="KQ965797">
    <property type="protein sequence ID" value="KXS11727.1"/>
    <property type="molecule type" value="Genomic_DNA"/>
</dbReference>
<organism evidence="1 2">
    <name type="scientific">Gonapodya prolifera (strain JEL478)</name>
    <name type="common">Monoblepharis prolifera</name>
    <dbReference type="NCBI Taxonomy" id="1344416"/>
    <lineage>
        <taxon>Eukaryota</taxon>
        <taxon>Fungi</taxon>
        <taxon>Fungi incertae sedis</taxon>
        <taxon>Chytridiomycota</taxon>
        <taxon>Chytridiomycota incertae sedis</taxon>
        <taxon>Monoblepharidomycetes</taxon>
        <taxon>Monoblepharidales</taxon>
        <taxon>Gonapodyaceae</taxon>
        <taxon>Gonapodya</taxon>
    </lineage>
</organism>
<keyword evidence="2" id="KW-1185">Reference proteome</keyword>
<proteinExistence type="predicted"/>
<accession>A0A139A4H5</accession>
<evidence type="ECO:0000313" key="2">
    <source>
        <dbReference type="Proteomes" id="UP000070544"/>
    </source>
</evidence>
<name>A0A139A4H5_GONPJ</name>
<gene>
    <name evidence="1" type="ORF">M427DRAFT_421544</name>
</gene>